<protein>
    <submittedName>
        <fullName evidence="1">Uncharacterized protein</fullName>
    </submittedName>
</protein>
<accession>A0A0A9DVX9</accession>
<evidence type="ECO:0000313" key="1">
    <source>
        <dbReference type="EMBL" id="JAD91956.1"/>
    </source>
</evidence>
<dbReference type="EMBL" id="GBRH01205939">
    <property type="protein sequence ID" value="JAD91956.1"/>
    <property type="molecule type" value="Transcribed_RNA"/>
</dbReference>
<sequence length="37" mass="4236">MIPGGMHAFLTYEHLKAKQPARTAVSCYDQQLRKNCQ</sequence>
<proteinExistence type="predicted"/>
<dbReference type="AlphaFoldDB" id="A0A0A9DVX9"/>
<reference evidence="1" key="2">
    <citation type="journal article" date="2015" name="Data Brief">
        <title>Shoot transcriptome of the giant reed, Arundo donax.</title>
        <authorList>
            <person name="Barrero R.A."/>
            <person name="Guerrero F.D."/>
            <person name="Moolhuijzen P."/>
            <person name="Goolsby J.A."/>
            <person name="Tidwell J."/>
            <person name="Bellgard S.E."/>
            <person name="Bellgard M.I."/>
        </authorList>
    </citation>
    <scope>NUCLEOTIDE SEQUENCE</scope>
    <source>
        <tissue evidence="1">Shoot tissue taken approximately 20 cm above the soil surface</tissue>
    </source>
</reference>
<name>A0A0A9DVX9_ARUDO</name>
<reference evidence="1" key="1">
    <citation type="submission" date="2014-09" db="EMBL/GenBank/DDBJ databases">
        <authorList>
            <person name="Magalhaes I.L.F."/>
            <person name="Oliveira U."/>
            <person name="Santos F.R."/>
            <person name="Vidigal T.H.D.A."/>
            <person name="Brescovit A.D."/>
            <person name="Santos A.J."/>
        </authorList>
    </citation>
    <scope>NUCLEOTIDE SEQUENCE</scope>
    <source>
        <tissue evidence="1">Shoot tissue taken approximately 20 cm above the soil surface</tissue>
    </source>
</reference>
<organism evidence="1">
    <name type="scientific">Arundo donax</name>
    <name type="common">Giant reed</name>
    <name type="synonym">Donax arundinaceus</name>
    <dbReference type="NCBI Taxonomy" id="35708"/>
    <lineage>
        <taxon>Eukaryota</taxon>
        <taxon>Viridiplantae</taxon>
        <taxon>Streptophyta</taxon>
        <taxon>Embryophyta</taxon>
        <taxon>Tracheophyta</taxon>
        <taxon>Spermatophyta</taxon>
        <taxon>Magnoliopsida</taxon>
        <taxon>Liliopsida</taxon>
        <taxon>Poales</taxon>
        <taxon>Poaceae</taxon>
        <taxon>PACMAD clade</taxon>
        <taxon>Arundinoideae</taxon>
        <taxon>Arundineae</taxon>
        <taxon>Arundo</taxon>
    </lineage>
</organism>